<gene>
    <name evidence="2" type="ORF">EXIGLDRAFT_748231</name>
</gene>
<sequence>MTTTPRLTYSASHTVFSPHSRQDEDEELLMLASGHAAVRSRNVTAPLPSGHEHESPRRRVRTVSRPEHLQHHHHQQARFPSSSPGRMSVASRSEADLSSFQIKLEDLPPLPAPHSMTLPTSRSRTSSTKSTTSSNAPSRLFTRAWKRVAGTLRKPVDESYVPDGFIVVSSPSRSNF</sequence>
<keyword evidence="3" id="KW-1185">Reference proteome</keyword>
<dbReference type="AlphaFoldDB" id="A0A165JSY6"/>
<feature type="region of interest" description="Disordered" evidence="1">
    <location>
        <begin position="39"/>
        <end position="137"/>
    </location>
</feature>
<evidence type="ECO:0000313" key="2">
    <source>
        <dbReference type="EMBL" id="KZV95288.1"/>
    </source>
</evidence>
<feature type="compositionally biased region" description="Polar residues" evidence="1">
    <location>
        <begin position="1"/>
        <end position="19"/>
    </location>
</feature>
<reference evidence="2 3" key="1">
    <citation type="journal article" date="2016" name="Mol. Biol. Evol.">
        <title>Comparative Genomics of Early-Diverging Mushroom-Forming Fungi Provides Insights into the Origins of Lignocellulose Decay Capabilities.</title>
        <authorList>
            <person name="Nagy L.G."/>
            <person name="Riley R."/>
            <person name="Tritt A."/>
            <person name="Adam C."/>
            <person name="Daum C."/>
            <person name="Floudas D."/>
            <person name="Sun H."/>
            <person name="Yadav J.S."/>
            <person name="Pangilinan J."/>
            <person name="Larsson K.H."/>
            <person name="Matsuura K."/>
            <person name="Barry K."/>
            <person name="Labutti K."/>
            <person name="Kuo R."/>
            <person name="Ohm R.A."/>
            <person name="Bhattacharya S.S."/>
            <person name="Shirouzu T."/>
            <person name="Yoshinaga Y."/>
            <person name="Martin F.M."/>
            <person name="Grigoriev I.V."/>
            <person name="Hibbett D.S."/>
        </authorList>
    </citation>
    <scope>NUCLEOTIDE SEQUENCE [LARGE SCALE GENOMIC DNA]</scope>
    <source>
        <strain evidence="2 3">HHB12029</strain>
    </source>
</reference>
<accession>A0A165JSY6</accession>
<dbReference type="Proteomes" id="UP000077266">
    <property type="component" value="Unassembled WGS sequence"/>
</dbReference>
<proteinExistence type="predicted"/>
<feature type="compositionally biased region" description="Low complexity" evidence="1">
    <location>
        <begin position="120"/>
        <end position="134"/>
    </location>
</feature>
<organism evidence="2 3">
    <name type="scientific">Exidia glandulosa HHB12029</name>
    <dbReference type="NCBI Taxonomy" id="1314781"/>
    <lineage>
        <taxon>Eukaryota</taxon>
        <taxon>Fungi</taxon>
        <taxon>Dikarya</taxon>
        <taxon>Basidiomycota</taxon>
        <taxon>Agaricomycotina</taxon>
        <taxon>Agaricomycetes</taxon>
        <taxon>Auriculariales</taxon>
        <taxon>Exidiaceae</taxon>
        <taxon>Exidia</taxon>
    </lineage>
</organism>
<evidence type="ECO:0000256" key="1">
    <source>
        <dbReference type="SAM" id="MobiDB-lite"/>
    </source>
</evidence>
<dbReference type="EMBL" id="KV425960">
    <property type="protein sequence ID" value="KZV95288.1"/>
    <property type="molecule type" value="Genomic_DNA"/>
</dbReference>
<evidence type="ECO:0000313" key="3">
    <source>
        <dbReference type="Proteomes" id="UP000077266"/>
    </source>
</evidence>
<dbReference type="InParanoid" id="A0A165JSY6"/>
<name>A0A165JSY6_EXIGL</name>
<protein>
    <submittedName>
        <fullName evidence="2">Uncharacterized protein</fullName>
    </submittedName>
</protein>
<feature type="region of interest" description="Disordered" evidence="1">
    <location>
        <begin position="1"/>
        <end position="24"/>
    </location>
</feature>
<dbReference type="OrthoDB" id="2864141at2759"/>